<dbReference type="InterPro" id="IPR010982">
    <property type="entry name" value="Lambda_DNA-bd_dom_sf"/>
</dbReference>
<gene>
    <name evidence="1" type="ORF">TW71_10380</name>
</gene>
<dbReference type="RefSeq" id="WP_045985834.1">
    <property type="nucleotide sequence ID" value="NZ_CP063052.1"/>
</dbReference>
<accession>A0A837G970</accession>
<organism evidence="1">
    <name type="scientific">Vibrio coralliilyticus</name>
    <dbReference type="NCBI Taxonomy" id="190893"/>
    <lineage>
        <taxon>Bacteria</taxon>
        <taxon>Pseudomonadati</taxon>
        <taxon>Pseudomonadota</taxon>
        <taxon>Gammaproteobacteria</taxon>
        <taxon>Vibrionales</taxon>
        <taxon>Vibrionaceae</taxon>
        <taxon>Vibrio</taxon>
    </lineage>
</organism>
<dbReference type="PROSITE" id="PS50943">
    <property type="entry name" value="HTH_CROC1"/>
    <property type="match status" value="1"/>
</dbReference>
<dbReference type="SUPFAM" id="SSF47413">
    <property type="entry name" value="lambda repressor-like DNA-binding domains"/>
    <property type="match status" value="1"/>
</dbReference>
<dbReference type="CDD" id="cd00093">
    <property type="entry name" value="HTH_XRE"/>
    <property type="match status" value="1"/>
</dbReference>
<dbReference type="EMBL" id="JXXR01000011">
    <property type="protein sequence ID" value="KJY73176.1"/>
    <property type="molecule type" value="Genomic_DNA"/>
</dbReference>
<dbReference type="SMART" id="SM00530">
    <property type="entry name" value="HTH_XRE"/>
    <property type="match status" value="1"/>
</dbReference>
<comment type="caution">
    <text evidence="1">The sequence shown here is derived from an EMBL/GenBank/DDBJ whole genome shotgun (WGS) entry which is preliminary data.</text>
</comment>
<protein>
    <submittedName>
        <fullName evidence="1">Uncharacterized protein</fullName>
    </submittedName>
</protein>
<dbReference type="Pfam" id="PF01381">
    <property type="entry name" value="HTH_3"/>
    <property type="match status" value="1"/>
</dbReference>
<evidence type="ECO:0000313" key="1">
    <source>
        <dbReference type="EMBL" id="KJY73176.1"/>
    </source>
</evidence>
<dbReference type="Gene3D" id="1.10.260.40">
    <property type="entry name" value="lambda repressor-like DNA-binding domains"/>
    <property type="match status" value="1"/>
</dbReference>
<dbReference type="InterPro" id="IPR001387">
    <property type="entry name" value="Cro/C1-type_HTH"/>
</dbReference>
<proteinExistence type="predicted"/>
<reference evidence="1" key="1">
    <citation type="journal article" date="2015" name="BMC Genomics">
        <title>Genome mining reveals unlocked bioactive potential of marine Gram-negative bacteria.</title>
        <authorList>
            <person name="Machado H."/>
            <person name="Sonnenschein E.C."/>
            <person name="Melchiorsen J."/>
            <person name="Gram L."/>
        </authorList>
    </citation>
    <scope>NUCLEOTIDE SEQUENCE</scope>
    <source>
        <strain evidence="1">S2052</strain>
    </source>
</reference>
<dbReference type="AlphaFoldDB" id="A0A837G970"/>
<sequence length="270" mass="31669">MNKENFSERLKELREERQLSQEELADVLSNSHRAFSGVNQVMISQWERGKTTPSFVRRVGLASFFQVEYDFSVEEMSQVKSATKLMNRPFNSDVAYDYEITQVDTYNFSSLPEKELALIRSMHAKLYGFDFLDTTQRFGFSREGIVVICFRSEGLLVGHFAYTTEANMFLSLGASSIIIRRQIFDYLSKNLEDTFVSFPTIDPAMSQFLYDLYFEPCCHQHGFIFYRADIKKVIENPFSQTIQNRHDVYFKYIRYQDLKQKKKSVEFLIG</sequence>
<name>A0A837G970_9VIBR</name>
<dbReference type="GO" id="GO:0003677">
    <property type="term" value="F:DNA binding"/>
    <property type="evidence" value="ECO:0007669"/>
    <property type="project" value="InterPro"/>
</dbReference>